<protein>
    <submittedName>
        <fullName evidence="1">SPP1 family predicted phage head-tail adaptor</fullName>
    </submittedName>
</protein>
<evidence type="ECO:0000313" key="2">
    <source>
        <dbReference type="Proteomes" id="UP000318667"/>
    </source>
</evidence>
<sequence>MTFDYELTLIKLTYSENDMGDSISTEERLNILCDVLSVTRSEHYAAASHGMKPEIVFIVNQYDYSKQTMVEFEGNKYNVIRSFKPKKSKGIDDFETIELICEGVVNHANA</sequence>
<dbReference type="Proteomes" id="UP000318667">
    <property type="component" value="Unassembled WGS sequence"/>
</dbReference>
<keyword evidence="2" id="KW-1185">Reference proteome</keyword>
<reference evidence="1 2" key="1">
    <citation type="journal article" date="2015" name="Stand. Genomic Sci.">
        <title>Genomic Encyclopedia of Bacterial and Archaeal Type Strains, Phase III: the genomes of soil and plant-associated and newly described type strains.</title>
        <authorList>
            <person name="Whitman W.B."/>
            <person name="Woyke T."/>
            <person name="Klenk H.P."/>
            <person name="Zhou Y."/>
            <person name="Lilburn T.G."/>
            <person name="Beck B.J."/>
            <person name="De Vos P."/>
            <person name="Vandamme P."/>
            <person name="Eisen J.A."/>
            <person name="Garrity G."/>
            <person name="Hugenholtz P."/>
            <person name="Kyrpides N.C."/>
        </authorList>
    </citation>
    <scope>NUCLEOTIDE SEQUENCE [LARGE SCALE GENOMIC DNA]</scope>
    <source>
        <strain evidence="1 2">CGMCC 1.10115</strain>
    </source>
</reference>
<accession>A0A562JCV8</accession>
<proteinExistence type="predicted"/>
<gene>
    <name evidence="1" type="ORF">IQ19_04415</name>
</gene>
<comment type="caution">
    <text evidence="1">The sequence shown here is derived from an EMBL/GenBank/DDBJ whole genome shotgun (WGS) entry which is preliminary data.</text>
</comment>
<dbReference type="AlphaFoldDB" id="A0A562JCV8"/>
<organism evidence="1 2">
    <name type="scientific">Cytobacillus oceanisediminis</name>
    <dbReference type="NCBI Taxonomy" id="665099"/>
    <lineage>
        <taxon>Bacteria</taxon>
        <taxon>Bacillati</taxon>
        <taxon>Bacillota</taxon>
        <taxon>Bacilli</taxon>
        <taxon>Bacillales</taxon>
        <taxon>Bacillaceae</taxon>
        <taxon>Cytobacillus</taxon>
    </lineage>
</organism>
<dbReference type="RefSeq" id="WP_144544911.1">
    <property type="nucleotide sequence ID" value="NZ_CBCSDC010000020.1"/>
</dbReference>
<name>A0A562JCV8_9BACI</name>
<dbReference type="NCBIfam" id="TIGR01563">
    <property type="entry name" value="gp16_SPP1"/>
    <property type="match status" value="1"/>
</dbReference>
<dbReference type="GeneID" id="65405509"/>
<dbReference type="InterPro" id="IPR008767">
    <property type="entry name" value="Phage_SPP1_head-tail_adaptor"/>
</dbReference>
<dbReference type="OrthoDB" id="2051942at2"/>
<evidence type="ECO:0000313" key="1">
    <source>
        <dbReference type="EMBL" id="TWH80998.1"/>
    </source>
</evidence>
<dbReference type="EMBL" id="VLKI01000018">
    <property type="protein sequence ID" value="TWH80998.1"/>
    <property type="molecule type" value="Genomic_DNA"/>
</dbReference>